<gene>
    <name evidence="2" type="ORF">PVMG_00934</name>
</gene>
<name>A0A0J9W0F6_PLAVI</name>
<feature type="compositionally biased region" description="Acidic residues" evidence="1">
    <location>
        <begin position="40"/>
        <end position="56"/>
    </location>
</feature>
<dbReference type="AlphaFoldDB" id="A0A0J9W0F6"/>
<proteinExistence type="predicted"/>
<protein>
    <submittedName>
        <fullName evidence="2">Uncharacterized protein</fullName>
    </submittedName>
</protein>
<feature type="region of interest" description="Disordered" evidence="1">
    <location>
        <begin position="31"/>
        <end position="99"/>
    </location>
</feature>
<feature type="compositionally biased region" description="Basic and acidic residues" evidence="1">
    <location>
        <begin position="58"/>
        <end position="67"/>
    </location>
</feature>
<evidence type="ECO:0000256" key="1">
    <source>
        <dbReference type="SAM" id="MobiDB-lite"/>
    </source>
</evidence>
<evidence type="ECO:0000313" key="2">
    <source>
        <dbReference type="EMBL" id="KMZ93488.1"/>
    </source>
</evidence>
<accession>A0A0J9W0F6</accession>
<sequence>MIDDILTADESDNNFFDGGIKFFKSDETNSFHSVEPVVASDDEGDEDAEEKEDQDEPGGPHHVEEAAGHGTCTPLGEKLKEGHHSSLTRTAVDNSTPSSNQLCEYKNIILALKKINESVDSAFDCNSVNPFVGEQGRQRIVKKKKKKK</sequence>
<evidence type="ECO:0000313" key="3">
    <source>
        <dbReference type="Proteomes" id="UP000053776"/>
    </source>
</evidence>
<feature type="compositionally biased region" description="Polar residues" evidence="1">
    <location>
        <begin position="85"/>
        <end position="99"/>
    </location>
</feature>
<dbReference type="Proteomes" id="UP000053776">
    <property type="component" value="Unassembled WGS sequence"/>
</dbReference>
<reference evidence="2 3" key="1">
    <citation type="submission" date="2011-08" db="EMBL/GenBank/DDBJ databases">
        <title>The Genome Sequence of Plasmodium vivax Mauritania I.</title>
        <authorList>
            <consortium name="The Broad Institute Genome Sequencing Platform"/>
            <consortium name="The Broad Institute Genome Sequencing Center for Infectious Disease"/>
            <person name="Neafsey D."/>
            <person name="Carlton J."/>
            <person name="Barnwell J."/>
            <person name="Collins W."/>
            <person name="Escalante A."/>
            <person name="Mullikin J."/>
            <person name="Saul A."/>
            <person name="Guigo R."/>
            <person name="Camara F."/>
            <person name="Young S.K."/>
            <person name="Zeng Q."/>
            <person name="Gargeya S."/>
            <person name="Fitzgerald M."/>
            <person name="Haas B."/>
            <person name="Abouelleil A."/>
            <person name="Alvarado L."/>
            <person name="Arachchi H.M."/>
            <person name="Berlin A."/>
            <person name="Brown A."/>
            <person name="Chapman S.B."/>
            <person name="Chen Z."/>
            <person name="Dunbar C."/>
            <person name="Freedman E."/>
            <person name="Gearin G."/>
            <person name="Gellesch M."/>
            <person name="Goldberg J."/>
            <person name="Griggs A."/>
            <person name="Gujja S."/>
            <person name="Heiman D."/>
            <person name="Howarth C."/>
            <person name="Larson L."/>
            <person name="Lui A."/>
            <person name="MacDonald P.J.P."/>
            <person name="Montmayeur A."/>
            <person name="Murphy C."/>
            <person name="Neiman D."/>
            <person name="Pearson M."/>
            <person name="Priest M."/>
            <person name="Roberts A."/>
            <person name="Saif S."/>
            <person name="Shea T."/>
            <person name="Shenoy N."/>
            <person name="Sisk P."/>
            <person name="Stolte C."/>
            <person name="Sykes S."/>
            <person name="Wortman J."/>
            <person name="Nusbaum C."/>
            <person name="Birren B."/>
        </authorList>
    </citation>
    <scope>NUCLEOTIDE SEQUENCE [LARGE SCALE GENOMIC DNA]</scope>
    <source>
        <strain evidence="2 3">Mauritania I</strain>
    </source>
</reference>
<dbReference type="EMBL" id="KQ235038">
    <property type="protein sequence ID" value="KMZ93488.1"/>
    <property type="molecule type" value="Genomic_DNA"/>
</dbReference>
<organism evidence="2 3">
    <name type="scientific">Plasmodium vivax Mauritania I</name>
    <dbReference type="NCBI Taxonomy" id="1035515"/>
    <lineage>
        <taxon>Eukaryota</taxon>
        <taxon>Sar</taxon>
        <taxon>Alveolata</taxon>
        <taxon>Apicomplexa</taxon>
        <taxon>Aconoidasida</taxon>
        <taxon>Haemosporida</taxon>
        <taxon>Plasmodiidae</taxon>
        <taxon>Plasmodium</taxon>
        <taxon>Plasmodium (Plasmodium)</taxon>
    </lineage>
</organism>